<dbReference type="AlphaFoldDB" id="A0A7W4IK56"/>
<feature type="domain" description="Cytochrome c" evidence="6">
    <location>
        <begin position="4"/>
        <end position="131"/>
    </location>
</feature>
<feature type="chain" id="PRO_5031188160" evidence="5">
    <location>
        <begin position="22"/>
        <end position="147"/>
    </location>
</feature>
<keyword evidence="5" id="KW-0732">Signal</keyword>
<dbReference type="Proteomes" id="UP000540490">
    <property type="component" value="Unassembled WGS sequence"/>
</dbReference>
<evidence type="ECO:0000313" key="8">
    <source>
        <dbReference type="EMBL" id="MBB2193275.1"/>
    </source>
</evidence>
<evidence type="ECO:0000313" key="7">
    <source>
        <dbReference type="EMBL" id="MBB2164317.1"/>
    </source>
</evidence>
<dbReference type="GO" id="GO:0020037">
    <property type="term" value="F:heme binding"/>
    <property type="evidence" value="ECO:0007669"/>
    <property type="project" value="InterPro"/>
</dbReference>
<dbReference type="EMBL" id="JABEQO010000006">
    <property type="protein sequence ID" value="MBB2164317.1"/>
    <property type="molecule type" value="Genomic_DNA"/>
</dbReference>
<dbReference type="Proteomes" id="UP000561077">
    <property type="component" value="Unassembled WGS sequence"/>
</dbReference>
<sequence>MIRTILGAGLLVLASSCAAVAMPTRNEYLLKCSGCHLADGEGMPSHGIPNFIGQVGMFADIPEGRAYIMHVPGVVGSSLSDQDISAVLNYIMKTFAGKSLSPDSRPFTAEEVARLRAENIGNVVEYRRKVANILAARGLTAPAYPWP</sequence>
<dbReference type="InterPro" id="IPR009056">
    <property type="entry name" value="Cyt_c-like_dom"/>
</dbReference>
<proteinExistence type="predicted"/>
<dbReference type="InterPro" id="IPR036909">
    <property type="entry name" value="Cyt_c-like_dom_sf"/>
</dbReference>
<evidence type="ECO:0000256" key="5">
    <source>
        <dbReference type="SAM" id="SignalP"/>
    </source>
</evidence>
<dbReference type="SUPFAM" id="SSF46626">
    <property type="entry name" value="Cytochrome c"/>
    <property type="match status" value="1"/>
</dbReference>
<evidence type="ECO:0000313" key="10">
    <source>
        <dbReference type="Proteomes" id="UP000561077"/>
    </source>
</evidence>
<reference evidence="9 10" key="1">
    <citation type="submission" date="2020-04" db="EMBL/GenBank/DDBJ databases">
        <title>Description of novel Gluconacetobacter.</title>
        <authorList>
            <person name="Sombolestani A."/>
        </authorList>
    </citation>
    <scope>NUCLEOTIDE SEQUENCE [LARGE SCALE GENOMIC DNA]</scope>
    <source>
        <strain evidence="8 9">LMG 1728</strain>
        <strain evidence="7 10">LMG 1731</strain>
    </source>
</reference>
<dbReference type="PROSITE" id="PS51257">
    <property type="entry name" value="PROKAR_LIPOPROTEIN"/>
    <property type="match status" value="1"/>
</dbReference>
<evidence type="ECO:0000256" key="4">
    <source>
        <dbReference type="PROSITE-ProRule" id="PRU00433"/>
    </source>
</evidence>
<dbReference type="PROSITE" id="PS51007">
    <property type="entry name" value="CYTC"/>
    <property type="match status" value="1"/>
</dbReference>
<evidence type="ECO:0000259" key="6">
    <source>
        <dbReference type="PROSITE" id="PS51007"/>
    </source>
</evidence>
<evidence type="ECO:0000256" key="3">
    <source>
        <dbReference type="ARBA" id="ARBA00023004"/>
    </source>
</evidence>
<evidence type="ECO:0000313" key="9">
    <source>
        <dbReference type="Proteomes" id="UP000540490"/>
    </source>
</evidence>
<gene>
    <name evidence="8" type="ORF">HLH25_06395</name>
    <name evidence="7" type="ORF">HLH26_07135</name>
</gene>
<name>A0A7W4IK56_9PROT</name>
<evidence type="ECO:0000256" key="2">
    <source>
        <dbReference type="ARBA" id="ARBA00022723"/>
    </source>
</evidence>
<organism evidence="7 10">
    <name type="scientific">Gluconacetobacter dulcium</name>
    <dbReference type="NCBI Taxonomy" id="2729096"/>
    <lineage>
        <taxon>Bacteria</taxon>
        <taxon>Pseudomonadati</taxon>
        <taxon>Pseudomonadota</taxon>
        <taxon>Alphaproteobacteria</taxon>
        <taxon>Acetobacterales</taxon>
        <taxon>Acetobacteraceae</taxon>
        <taxon>Gluconacetobacter</taxon>
    </lineage>
</organism>
<feature type="signal peptide" evidence="5">
    <location>
        <begin position="1"/>
        <end position="21"/>
    </location>
</feature>
<dbReference type="GO" id="GO:0009055">
    <property type="term" value="F:electron transfer activity"/>
    <property type="evidence" value="ECO:0007669"/>
    <property type="project" value="InterPro"/>
</dbReference>
<accession>A0A7W4IK56</accession>
<keyword evidence="2 4" id="KW-0479">Metal-binding</keyword>
<comment type="caution">
    <text evidence="7">The sequence shown here is derived from an EMBL/GenBank/DDBJ whole genome shotgun (WGS) entry which is preliminary data.</text>
</comment>
<dbReference type="EMBL" id="JABEQN010000006">
    <property type="protein sequence ID" value="MBB2193275.1"/>
    <property type="molecule type" value="Genomic_DNA"/>
</dbReference>
<keyword evidence="1 4" id="KW-0349">Heme</keyword>
<evidence type="ECO:0000256" key="1">
    <source>
        <dbReference type="ARBA" id="ARBA00022617"/>
    </source>
</evidence>
<dbReference type="RefSeq" id="WP_182973293.1">
    <property type="nucleotide sequence ID" value="NZ_JABEQN010000006.1"/>
</dbReference>
<dbReference type="GO" id="GO:0046872">
    <property type="term" value="F:metal ion binding"/>
    <property type="evidence" value="ECO:0007669"/>
    <property type="project" value="UniProtKB-KW"/>
</dbReference>
<keyword evidence="3 4" id="KW-0408">Iron</keyword>
<keyword evidence="9" id="KW-1185">Reference proteome</keyword>
<protein>
    <submittedName>
        <fullName evidence="7">Cytochrome C</fullName>
    </submittedName>
</protein>
<dbReference type="Gene3D" id="1.10.760.10">
    <property type="entry name" value="Cytochrome c-like domain"/>
    <property type="match status" value="1"/>
</dbReference>